<sequence length="851" mass="92821">MGGTFGKHGSWVVDHSMDDIPLDFMNGGTRHGSIATITAGPHPPPNTSSSTSSCSHTSTFILNPPSHLISSISYLDLQPGLILHLILVLSTSFTTSPSTYFSNLRLNLRPNLPLTLDLIPLPNLTSTSIPPHPRDPPHSSTLTSTSFSTSPSTSFPTSPSTPTFTPPSFSTSPLEPPFPTSPSTPTSTSTSSHLTSTSSLPTSSPRPFLFHLTLTSFHLHSPTSLTSSYLTNPFPTSTLDLLSHLTLHSHLTLDLLSHLTLDLLSHLTLDLHSYLILHSHLTLDLHLNPSSFNLTLDLFSTSTLDLLPQLTLHSHFTPASTSPFEPPPRRDNTPDEYSLVLETAAERKARKRSHWVAYTTMFVMSIGFSIVLSGVWPYLHELEPSLEKGLSVGFACITTVLVFILGNGMYSMLHLFQGMGYLSCFYAMIVSRFIVGISSANVTLCRSLPGWFDNPKGEDSWDCNHCSCTGSGLRRGASLSLPPPFPSGIQTIVTIAIPEPVDTGVDWFVWDKFTAAGWTAALLGLINLILLLPCIFQEYNIAEKERAMMNAGRKDQALRLPKPDYVSLTAILFGFFITLFIYVLLETLAEPFMVDQYGWTDDKAMVVVGIALSGGGFLSIFMFVLSGVLSKKYDERLVMLVVGFVPLMVGTFLFLPWGPGTIPIQVCRNETMNLTTTVDMTTSTTIGTPPASLLEGDLVDTWHFGDINLLETEAGGLTCTPGCPEKQHWCENTPQLPIPQLIVAYIIVILGYPVAQSLGQALFSKILGPKPQGLWMGVLTGVGSFSRIMGPIFVSYVYTNLGTRWTFGILTVSMVLAEVVLMAVFPRLVPMKVPTLEELRGYDGPAASEKH</sequence>
<dbReference type="Proteomes" id="UP000283509">
    <property type="component" value="Unassembled WGS sequence"/>
</dbReference>
<feature type="transmembrane region" description="Helical" evidence="7">
    <location>
        <begin position="81"/>
        <end position="101"/>
    </location>
</feature>
<evidence type="ECO:0000256" key="6">
    <source>
        <dbReference type="SAM" id="MobiDB-lite"/>
    </source>
</evidence>
<comment type="caution">
    <text evidence="8">The sequence shown here is derived from an EMBL/GenBank/DDBJ whole genome shotgun (WGS) entry which is preliminary data.</text>
</comment>
<evidence type="ECO:0000313" key="8">
    <source>
        <dbReference type="EMBL" id="ROT64313.1"/>
    </source>
</evidence>
<dbReference type="AlphaFoldDB" id="A0A423SJJ1"/>
<feature type="transmembrane region" description="Helical" evidence="7">
    <location>
        <begin position="805"/>
        <end position="825"/>
    </location>
</feature>
<evidence type="ECO:0000256" key="7">
    <source>
        <dbReference type="SAM" id="Phobius"/>
    </source>
</evidence>
<feature type="transmembrane region" description="Helical" evidence="7">
    <location>
        <begin position="775"/>
        <end position="799"/>
    </location>
</feature>
<feature type="transmembrane region" description="Helical" evidence="7">
    <location>
        <begin position="637"/>
        <end position="655"/>
    </location>
</feature>
<keyword evidence="3 7" id="KW-0812">Transmembrane</keyword>
<keyword evidence="9" id="KW-1185">Reference proteome</keyword>
<reference evidence="8 9" key="2">
    <citation type="submission" date="2019-01" db="EMBL/GenBank/DDBJ databases">
        <title>The decoding of complex shrimp genome reveals the adaptation for benthos swimmer, frequently molting mechanism and breeding impact on genome.</title>
        <authorList>
            <person name="Sun Y."/>
            <person name="Gao Y."/>
            <person name="Yu Y."/>
        </authorList>
    </citation>
    <scope>NUCLEOTIDE SEQUENCE [LARGE SCALE GENOMIC DNA]</scope>
    <source>
        <tissue evidence="8">Muscle</tissue>
    </source>
</reference>
<feature type="compositionally biased region" description="Low complexity" evidence="6">
    <location>
        <begin position="183"/>
        <end position="203"/>
    </location>
</feature>
<feature type="transmembrane region" description="Helical" evidence="7">
    <location>
        <begin position="605"/>
        <end position="625"/>
    </location>
</feature>
<dbReference type="PANTHER" id="PTHR23510">
    <property type="entry name" value="INNER MEMBRANE TRANSPORT PROTEIN YAJR"/>
    <property type="match status" value="1"/>
</dbReference>
<keyword evidence="4 7" id="KW-1133">Transmembrane helix</keyword>
<dbReference type="GO" id="GO:0012505">
    <property type="term" value="C:endomembrane system"/>
    <property type="evidence" value="ECO:0007669"/>
    <property type="project" value="UniProtKB-SubCell"/>
</dbReference>
<name>A0A423SJJ1_PENVA</name>
<evidence type="ECO:0000256" key="3">
    <source>
        <dbReference type="ARBA" id="ARBA00022692"/>
    </source>
</evidence>
<feature type="transmembrane region" description="Helical" evidence="7">
    <location>
        <begin position="515"/>
        <end position="536"/>
    </location>
</feature>
<dbReference type="Pfam" id="PF07690">
    <property type="entry name" value="MFS_1"/>
    <property type="match status" value="2"/>
</dbReference>
<comment type="subcellular location">
    <subcellularLocation>
        <location evidence="1">Endomembrane system</location>
        <topology evidence="1">Multi-pass membrane protein</topology>
    </subcellularLocation>
</comment>
<dbReference type="GO" id="GO:0005765">
    <property type="term" value="C:lysosomal membrane"/>
    <property type="evidence" value="ECO:0007669"/>
    <property type="project" value="TreeGrafter"/>
</dbReference>
<proteinExistence type="predicted"/>
<feature type="transmembrane region" description="Helical" evidence="7">
    <location>
        <begin position="391"/>
        <end position="413"/>
    </location>
</feature>
<reference evidence="8 9" key="1">
    <citation type="submission" date="2018-04" db="EMBL/GenBank/DDBJ databases">
        <authorList>
            <person name="Zhang X."/>
            <person name="Yuan J."/>
            <person name="Li F."/>
            <person name="Xiang J."/>
        </authorList>
    </citation>
    <scope>NUCLEOTIDE SEQUENCE [LARGE SCALE GENOMIC DNA]</scope>
    <source>
        <tissue evidence="8">Muscle</tissue>
    </source>
</reference>
<feature type="transmembrane region" description="Helical" evidence="7">
    <location>
        <begin position="565"/>
        <end position="585"/>
    </location>
</feature>
<evidence type="ECO:0000256" key="5">
    <source>
        <dbReference type="ARBA" id="ARBA00023136"/>
    </source>
</evidence>
<keyword evidence="2" id="KW-0813">Transport</keyword>
<feature type="transmembrane region" description="Helical" evidence="7">
    <location>
        <begin position="355"/>
        <end position="379"/>
    </location>
</feature>
<evidence type="ECO:0000256" key="4">
    <source>
        <dbReference type="ARBA" id="ARBA00022989"/>
    </source>
</evidence>
<feature type="transmembrane region" description="Helical" evidence="7">
    <location>
        <begin position="425"/>
        <end position="444"/>
    </location>
</feature>
<dbReference type="OrthoDB" id="370281at2759"/>
<feature type="compositionally biased region" description="Low complexity" evidence="6">
    <location>
        <begin position="138"/>
        <end position="173"/>
    </location>
</feature>
<evidence type="ECO:0000256" key="2">
    <source>
        <dbReference type="ARBA" id="ARBA00022448"/>
    </source>
</evidence>
<organism evidence="8 9">
    <name type="scientific">Penaeus vannamei</name>
    <name type="common">Whiteleg shrimp</name>
    <name type="synonym">Litopenaeus vannamei</name>
    <dbReference type="NCBI Taxonomy" id="6689"/>
    <lineage>
        <taxon>Eukaryota</taxon>
        <taxon>Metazoa</taxon>
        <taxon>Ecdysozoa</taxon>
        <taxon>Arthropoda</taxon>
        <taxon>Crustacea</taxon>
        <taxon>Multicrustacea</taxon>
        <taxon>Malacostraca</taxon>
        <taxon>Eumalacostraca</taxon>
        <taxon>Eucarida</taxon>
        <taxon>Decapoda</taxon>
        <taxon>Dendrobranchiata</taxon>
        <taxon>Penaeoidea</taxon>
        <taxon>Penaeidae</taxon>
        <taxon>Penaeus</taxon>
    </lineage>
</organism>
<dbReference type="GO" id="GO:0022857">
    <property type="term" value="F:transmembrane transporter activity"/>
    <property type="evidence" value="ECO:0007669"/>
    <property type="project" value="InterPro"/>
</dbReference>
<dbReference type="PANTHER" id="PTHR23510:SF3">
    <property type="entry name" value="MAJOR FACILITATOR SUPERFAMILY DOMAIN-CONTAINING PROTEIN 8"/>
    <property type="match status" value="1"/>
</dbReference>
<protein>
    <submittedName>
        <fullName evidence="8">Putative major facilitator superfamily domain-containing protein 8</fullName>
    </submittedName>
</protein>
<accession>A0A423SJJ1</accession>
<dbReference type="EMBL" id="QCYY01003273">
    <property type="protein sequence ID" value="ROT64313.1"/>
    <property type="molecule type" value="Genomic_DNA"/>
</dbReference>
<dbReference type="STRING" id="6689.A0A423SJJ1"/>
<keyword evidence="5 7" id="KW-0472">Membrane</keyword>
<evidence type="ECO:0000256" key="1">
    <source>
        <dbReference type="ARBA" id="ARBA00004127"/>
    </source>
</evidence>
<dbReference type="SUPFAM" id="SSF103473">
    <property type="entry name" value="MFS general substrate transporter"/>
    <property type="match status" value="1"/>
</dbReference>
<dbReference type="InterPro" id="IPR011701">
    <property type="entry name" value="MFS"/>
</dbReference>
<evidence type="ECO:0000313" key="9">
    <source>
        <dbReference type="Proteomes" id="UP000283509"/>
    </source>
</evidence>
<feature type="transmembrane region" description="Helical" evidence="7">
    <location>
        <begin position="742"/>
        <end position="763"/>
    </location>
</feature>
<feature type="region of interest" description="Disordered" evidence="6">
    <location>
        <begin position="127"/>
        <end position="203"/>
    </location>
</feature>
<gene>
    <name evidence="8" type="ORF">C7M84_017747</name>
</gene>
<dbReference type="InterPro" id="IPR051068">
    <property type="entry name" value="MFS_Domain-Containing_Protein"/>
</dbReference>
<dbReference type="Gene3D" id="1.20.1250.20">
    <property type="entry name" value="MFS general substrate transporter like domains"/>
    <property type="match status" value="2"/>
</dbReference>
<dbReference type="InterPro" id="IPR036259">
    <property type="entry name" value="MFS_trans_sf"/>
</dbReference>